<evidence type="ECO:0000313" key="3">
    <source>
        <dbReference type="Proteomes" id="UP000252795"/>
    </source>
</evidence>
<dbReference type="AlphaFoldDB" id="A0A368V314"/>
<reference evidence="2 3" key="1">
    <citation type="submission" date="2018-07" db="EMBL/GenBank/DDBJ databases">
        <title>Freshwater and sediment microbial communities from various areas in North America, analyzing microbe dynamics in response to fracking.</title>
        <authorList>
            <person name="Lamendella R."/>
        </authorList>
    </citation>
    <scope>NUCLEOTIDE SEQUENCE [LARGE SCALE GENOMIC DNA]</scope>
    <source>
        <strain evidence="2 3">114E</strain>
        <strain evidence="1 4">114E_o</strain>
    </source>
</reference>
<sequence>MKHLITAGITALTVTLTGCQNLPDAKEGANRNVVFLKATHCLEEPVGDQDRIHFGPCLKITDINGEAPTVRSDGFIELPVARPVTLGTSCVYRHADGTPIPATVGTAEFQVNSTTFPEGGQRWYLHAHEQARGVVGCQPTLSTSVFPTRKTD</sequence>
<evidence type="ECO:0000313" key="1">
    <source>
        <dbReference type="EMBL" id="RBP72454.1"/>
    </source>
</evidence>
<gene>
    <name evidence="2" type="ORF">DET51_10752</name>
    <name evidence="1" type="ORF">DET64_10752</name>
</gene>
<name>A0A368V314_MARNT</name>
<dbReference type="Proteomes" id="UP000252795">
    <property type="component" value="Unassembled WGS sequence"/>
</dbReference>
<dbReference type="EMBL" id="QNSA01000007">
    <property type="protein sequence ID" value="RBP72454.1"/>
    <property type="molecule type" value="Genomic_DNA"/>
</dbReference>
<dbReference type="RefSeq" id="WP_113879950.1">
    <property type="nucleotide sequence ID" value="NZ_QNSA01000007.1"/>
</dbReference>
<proteinExistence type="predicted"/>
<evidence type="ECO:0008006" key="5">
    <source>
        <dbReference type="Google" id="ProtNLM"/>
    </source>
</evidence>
<comment type="caution">
    <text evidence="2">The sequence shown here is derived from an EMBL/GenBank/DDBJ whole genome shotgun (WGS) entry which is preliminary data.</text>
</comment>
<dbReference type="Proteomes" id="UP000253065">
    <property type="component" value="Unassembled WGS sequence"/>
</dbReference>
<organism evidence="2 3">
    <name type="scientific">Marinobacter nauticus</name>
    <name type="common">Marinobacter hydrocarbonoclasticus</name>
    <name type="synonym">Marinobacter aquaeolei</name>
    <dbReference type="NCBI Taxonomy" id="2743"/>
    <lineage>
        <taxon>Bacteria</taxon>
        <taxon>Pseudomonadati</taxon>
        <taxon>Pseudomonadota</taxon>
        <taxon>Gammaproteobacteria</taxon>
        <taxon>Pseudomonadales</taxon>
        <taxon>Marinobacteraceae</taxon>
        <taxon>Marinobacter</taxon>
    </lineage>
</organism>
<dbReference type="PROSITE" id="PS51257">
    <property type="entry name" value="PROKAR_LIPOPROTEIN"/>
    <property type="match status" value="1"/>
</dbReference>
<protein>
    <recommendedName>
        <fullName evidence="5">Lipoprotein</fullName>
    </recommendedName>
</protein>
<evidence type="ECO:0000313" key="4">
    <source>
        <dbReference type="Proteomes" id="UP000253065"/>
    </source>
</evidence>
<keyword evidence="4" id="KW-1185">Reference proteome</keyword>
<dbReference type="EMBL" id="QPJB01000007">
    <property type="protein sequence ID" value="RCW33381.1"/>
    <property type="molecule type" value="Genomic_DNA"/>
</dbReference>
<evidence type="ECO:0000313" key="2">
    <source>
        <dbReference type="EMBL" id="RCW33381.1"/>
    </source>
</evidence>
<accession>A0A368V314</accession>